<protein>
    <submittedName>
        <fullName evidence="2">Uncharacterized protein</fullName>
    </submittedName>
</protein>
<dbReference type="Pfam" id="PF03564">
    <property type="entry name" value="DUF1759"/>
    <property type="match status" value="1"/>
</dbReference>
<dbReference type="PANTHER" id="PTHR22954">
    <property type="entry name" value="RETROVIRAL PROTEASE-RELATED"/>
    <property type="match status" value="1"/>
</dbReference>
<organism evidence="1 2">
    <name type="scientific">Ascaris lumbricoides</name>
    <name type="common">Giant roundworm</name>
    <dbReference type="NCBI Taxonomy" id="6252"/>
    <lineage>
        <taxon>Eukaryota</taxon>
        <taxon>Metazoa</taxon>
        <taxon>Ecdysozoa</taxon>
        <taxon>Nematoda</taxon>
        <taxon>Chromadorea</taxon>
        <taxon>Rhabditida</taxon>
        <taxon>Spirurina</taxon>
        <taxon>Ascaridomorpha</taxon>
        <taxon>Ascaridoidea</taxon>
        <taxon>Ascarididae</taxon>
        <taxon>Ascaris</taxon>
    </lineage>
</organism>
<name>A0A0M3I8U5_ASCLU</name>
<evidence type="ECO:0000313" key="2">
    <source>
        <dbReference type="WBParaSite" id="ALUE_0001380701-mRNA-1"/>
    </source>
</evidence>
<dbReference type="Proteomes" id="UP000036681">
    <property type="component" value="Unplaced"/>
</dbReference>
<dbReference type="PANTHER" id="PTHR22954:SF3">
    <property type="entry name" value="PROTEIN CBG08539"/>
    <property type="match status" value="1"/>
</dbReference>
<reference evidence="2" key="1">
    <citation type="submission" date="2017-02" db="UniProtKB">
        <authorList>
            <consortium name="WormBaseParasite"/>
        </authorList>
    </citation>
    <scope>IDENTIFICATION</scope>
</reference>
<sequence>MHCDSSKKPPHSCPSAKTNDSSFYRGPISTVNVSLNSFASLKLTNFCTPWSWPEKEQLQFRRAFGKMNKRFESSHQCPLLRTRRLVQFIFQNWTLKLSTVGCKTGPYFGTGINRLLILSASQRSKSSCTSKAARQGVQQLSKRADIDRERELELFHKSQTDEFLHTPELARERAVTISSNIQQNEQTLRELSSVPSLTNPPPTNAAASTVHLPKMDLKTFDGGLQDWPAFWDWYKSAIDSQRVPEVQKLMYLKSCLTGSAATLKGAYALRTHAYTTVVDALKKRYKHPEAILNTLCDELDDLPRAREGQLAKLTENIDSILELLAHQGEPTNTRPIQRVIQRKLPKGVLEKLEQAKAVTRE</sequence>
<dbReference type="InterPro" id="IPR005312">
    <property type="entry name" value="DUF1759"/>
</dbReference>
<dbReference type="AlphaFoldDB" id="A0A0M3I8U5"/>
<accession>A0A0M3I8U5</accession>
<evidence type="ECO:0000313" key="1">
    <source>
        <dbReference type="Proteomes" id="UP000036681"/>
    </source>
</evidence>
<dbReference type="WBParaSite" id="ALUE_0001380701-mRNA-1">
    <property type="protein sequence ID" value="ALUE_0001380701-mRNA-1"/>
    <property type="gene ID" value="ALUE_0001380701"/>
</dbReference>
<keyword evidence="1" id="KW-1185">Reference proteome</keyword>
<proteinExistence type="predicted"/>